<keyword evidence="9" id="KW-1185">Reference proteome</keyword>
<dbReference type="SUPFAM" id="SSF56349">
    <property type="entry name" value="DNA breaking-rejoining enzymes"/>
    <property type="match status" value="1"/>
</dbReference>
<dbReference type="Gene3D" id="1.10.150.130">
    <property type="match status" value="1"/>
</dbReference>
<dbReference type="PROSITE" id="PS51900">
    <property type="entry name" value="CB"/>
    <property type="match status" value="1"/>
</dbReference>
<dbReference type="KEGG" id="rcp:RCAP_rcc02326"/>
<reference evidence="8 9" key="2">
    <citation type="journal article" date="2010" name="J. Bacteriol.">
        <title>Complete genome sequence of the photosynthetic purple nonsulfur bacterium Rhodobacter capsulatus SB 1003.</title>
        <authorList>
            <person name="Strnad H."/>
            <person name="Lapidus A."/>
            <person name="Paces J."/>
            <person name="Ulbrich P."/>
            <person name="Vlcek C."/>
            <person name="Paces V."/>
            <person name="Haselkorn R."/>
        </authorList>
    </citation>
    <scope>NUCLEOTIDE SEQUENCE [LARGE SCALE GENOMIC DNA]</scope>
    <source>
        <strain evidence="9">ATCC BAA-309 / NBRC 16581 / SB1003</strain>
    </source>
</reference>
<keyword evidence="2" id="KW-0229">DNA integration</keyword>
<dbReference type="PANTHER" id="PTHR30349">
    <property type="entry name" value="PHAGE INTEGRASE-RELATED"/>
    <property type="match status" value="1"/>
</dbReference>
<evidence type="ECO:0000256" key="2">
    <source>
        <dbReference type="ARBA" id="ARBA00022908"/>
    </source>
</evidence>
<keyword evidence="3 5" id="KW-0238">DNA-binding</keyword>
<dbReference type="RefSeq" id="WP_013068035.1">
    <property type="nucleotide sequence ID" value="NC_014034.1"/>
</dbReference>
<accession>D5ALJ5</accession>
<feature type="region of interest" description="Disordered" evidence="6">
    <location>
        <begin position="211"/>
        <end position="230"/>
    </location>
</feature>
<dbReference type="STRING" id="272942.RCAP_rcc02326"/>
<dbReference type="InterPro" id="IPR013762">
    <property type="entry name" value="Integrase-like_cat_sf"/>
</dbReference>
<organism evidence="8 9">
    <name type="scientific">Rhodobacter capsulatus (strain ATCC BAA-309 / NBRC 16581 / SB1003)</name>
    <dbReference type="NCBI Taxonomy" id="272942"/>
    <lineage>
        <taxon>Bacteria</taxon>
        <taxon>Pseudomonadati</taxon>
        <taxon>Pseudomonadota</taxon>
        <taxon>Alphaproteobacteria</taxon>
        <taxon>Rhodobacterales</taxon>
        <taxon>Rhodobacter group</taxon>
        <taxon>Rhodobacter</taxon>
    </lineage>
</organism>
<dbReference type="eggNOG" id="COG0582">
    <property type="taxonomic scope" value="Bacteria"/>
</dbReference>
<dbReference type="InterPro" id="IPR011010">
    <property type="entry name" value="DNA_brk_join_enz"/>
</dbReference>
<dbReference type="Pfam" id="PF20172">
    <property type="entry name" value="DUF6538"/>
    <property type="match status" value="1"/>
</dbReference>
<dbReference type="OrthoDB" id="7222937at2"/>
<dbReference type="Proteomes" id="UP000002361">
    <property type="component" value="Chromosome"/>
</dbReference>
<dbReference type="PANTHER" id="PTHR30349:SF41">
    <property type="entry name" value="INTEGRASE_RECOMBINASE PROTEIN MJ0367-RELATED"/>
    <property type="match status" value="1"/>
</dbReference>
<evidence type="ECO:0000313" key="8">
    <source>
        <dbReference type="EMBL" id="ADE86056.1"/>
    </source>
</evidence>
<evidence type="ECO:0000259" key="7">
    <source>
        <dbReference type="PROSITE" id="PS51900"/>
    </source>
</evidence>
<protein>
    <submittedName>
        <fullName evidence="8">Phage integrase</fullName>
    </submittedName>
</protein>
<dbReference type="AlphaFoldDB" id="D5ALJ5"/>
<sequence>MARISHLIRRGSAYSARIRVPLDLVETLGKRELVKALGTNDEAEAKRRLYPVLSNWQREFDDLRTRKALVPADRDHAVWDHYTTTLARDEADRAALPSPAQIEAEKTKLVEKAQRGEIKDAEPLTILDATLDLQVMQRAGEVSAHAREAKLKDMRKHLIEGNTALIAHEVNAYLHNNRLLVEPGTPDWISLARHMMRAEIEALQRTLERDRGDYTGHPSDPIVKPPTGGRREFAKPGETIMEVFETFASENPNRVTPDRLNQIRRDIGIFVEVVGAGFPVHAIDKMAVRDWKALLVKYPIRATEVKDFKGMTIRQIVKANEKLGRPKLSDRTVNRYLSSLGAFCNWLVENGYLAQNPVSRMALKKEKNSKTFTFTSDQLNTLFKSPLFTGAQSDKEGEWRYISRPGKVLIRDHRYWVPLIMLFSGARNGEIGQLATSDVRELHGHWIFHITTEGEQTEQGKSVKTEGSMRVLPIHPELIRLGFLQYHAERVKAGDKQLFPGAKRNERGQMMAEFSREFGKYLTRIGLKNGRGLSLYSFRHGATDALRRAGYLDSQFGFILGHTEASMTGRYGQMPQGMLQQRVELVNSIAYPGLSLDHLIPQ</sequence>
<comment type="similarity">
    <text evidence="1">Belongs to the 'phage' integrase family.</text>
</comment>
<dbReference type="InterPro" id="IPR050090">
    <property type="entry name" value="Tyrosine_recombinase_XerCD"/>
</dbReference>
<dbReference type="InterPro" id="IPR010998">
    <property type="entry name" value="Integrase_recombinase_N"/>
</dbReference>
<proteinExistence type="inferred from homology"/>
<dbReference type="HOGENOM" id="CLU_022238_3_0_5"/>
<dbReference type="InterPro" id="IPR044068">
    <property type="entry name" value="CB"/>
</dbReference>
<evidence type="ECO:0000256" key="3">
    <source>
        <dbReference type="ARBA" id="ARBA00023125"/>
    </source>
</evidence>
<dbReference type="GeneID" id="31491160"/>
<evidence type="ECO:0000256" key="5">
    <source>
        <dbReference type="PROSITE-ProRule" id="PRU01248"/>
    </source>
</evidence>
<gene>
    <name evidence="8" type="ordered locus">RCAP_rcc02326</name>
</gene>
<dbReference type="GO" id="GO:0003677">
    <property type="term" value="F:DNA binding"/>
    <property type="evidence" value="ECO:0007669"/>
    <property type="project" value="UniProtKB-UniRule"/>
</dbReference>
<evidence type="ECO:0000256" key="6">
    <source>
        <dbReference type="SAM" id="MobiDB-lite"/>
    </source>
</evidence>
<dbReference type="InterPro" id="IPR046668">
    <property type="entry name" value="DUF6538"/>
</dbReference>
<evidence type="ECO:0000313" key="9">
    <source>
        <dbReference type="Proteomes" id="UP000002361"/>
    </source>
</evidence>
<dbReference type="GO" id="GO:0015074">
    <property type="term" value="P:DNA integration"/>
    <property type="evidence" value="ECO:0007669"/>
    <property type="project" value="UniProtKB-KW"/>
</dbReference>
<feature type="domain" description="Core-binding (CB)" evidence="7">
    <location>
        <begin position="238"/>
        <end position="348"/>
    </location>
</feature>
<dbReference type="EMBL" id="CP001312">
    <property type="protein sequence ID" value="ADE86056.1"/>
    <property type="molecule type" value="Genomic_DNA"/>
</dbReference>
<dbReference type="GO" id="GO:0006310">
    <property type="term" value="P:DNA recombination"/>
    <property type="evidence" value="ECO:0007669"/>
    <property type="project" value="UniProtKB-KW"/>
</dbReference>
<name>D5ALJ5_RHOCB</name>
<reference key="1">
    <citation type="submission" date="2008-12" db="EMBL/GenBank/DDBJ databases">
        <title>Complete genome sequence of Rhodobacter capsulatus SB1003.</title>
        <authorList>
            <person name="Strnad H."/>
            <person name="Lapidus A."/>
            <person name="Vlcek C."/>
            <person name="Ulbrich P."/>
            <person name="Paces J."/>
            <person name="Maltsev N."/>
            <person name="Kumar V."/>
            <person name="Kogan Y."/>
            <person name="Milgram A."/>
            <person name="Rebrekov D."/>
            <person name="Mazur M."/>
            <person name="Cox R."/>
            <person name="Kyrpides N."/>
            <person name="Kolar M."/>
            <person name="Sachova J."/>
            <person name="Ridl J."/>
            <person name="Ivanova N."/>
            <person name="Kapatral V."/>
            <person name="Los T."/>
            <person name="Lykidis A."/>
            <person name="Mikhailova N."/>
            <person name="Reznik G."/>
            <person name="Vasieva O."/>
            <person name="Fonstein M."/>
            <person name="Paces V."/>
            <person name="Haselkorn R."/>
        </authorList>
    </citation>
    <scope>NUCLEOTIDE SEQUENCE</scope>
    <source>
        <strain>SB1003</strain>
    </source>
</reference>
<dbReference type="CDD" id="cd01184">
    <property type="entry name" value="INT_C_like_1"/>
    <property type="match status" value="1"/>
</dbReference>
<keyword evidence="4" id="KW-0233">DNA recombination</keyword>
<dbReference type="Gene3D" id="1.10.443.10">
    <property type="entry name" value="Intergrase catalytic core"/>
    <property type="match status" value="1"/>
</dbReference>
<evidence type="ECO:0000256" key="4">
    <source>
        <dbReference type="ARBA" id="ARBA00023172"/>
    </source>
</evidence>
<evidence type="ECO:0000256" key="1">
    <source>
        <dbReference type="ARBA" id="ARBA00008857"/>
    </source>
</evidence>